<evidence type="ECO:0000313" key="3">
    <source>
        <dbReference type="EMBL" id="BBL72807.1"/>
    </source>
</evidence>
<organism evidence="3 4">
    <name type="scientific">Methylogaea oryzae</name>
    <dbReference type="NCBI Taxonomy" id="1295382"/>
    <lineage>
        <taxon>Bacteria</taxon>
        <taxon>Pseudomonadati</taxon>
        <taxon>Pseudomonadota</taxon>
        <taxon>Gammaproteobacteria</taxon>
        <taxon>Methylococcales</taxon>
        <taxon>Methylococcaceae</taxon>
        <taxon>Methylogaea</taxon>
    </lineage>
</organism>
<dbReference type="GO" id="GO:0006631">
    <property type="term" value="P:fatty acid metabolic process"/>
    <property type="evidence" value="ECO:0007669"/>
    <property type="project" value="TreeGrafter"/>
</dbReference>
<gene>
    <name evidence="3" type="primary">aas</name>
    <name evidence="3" type="ORF">MoryE10_34130</name>
</gene>
<dbReference type="PANTHER" id="PTHR43201:SF8">
    <property type="entry name" value="ACYL-COA SYNTHETASE FAMILY MEMBER 3"/>
    <property type="match status" value="1"/>
</dbReference>
<evidence type="ECO:0000313" key="4">
    <source>
        <dbReference type="Proteomes" id="UP000824988"/>
    </source>
</evidence>
<dbReference type="GO" id="GO:0031956">
    <property type="term" value="F:medium-chain fatty acid-CoA ligase activity"/>
    <property type="evidence" value="ECO:0007669"/>
    <property type="project" value="TreeGrafter"/>
</dbReference>
<reference evidence="3" key="1">
    <citation type="submission" date="2019-06" db="EMBL/GenBank/DDBJ databases">
        <title>Complete genome sequence of Methylogaea oryzae strain JCM16910.</title>
        <authorList>
            <person name="Asakawa S."/>
        </authorList>
    </citation>
    <scope>NUCLEOTIDE SEQUENCE</scope>
    <source>
        <strain evidence="3">E10</strain>
    </source>
</reference>
<dbReference type="EMBL" id="AP019782">
    <property type="protein sequence ID" value="BBL72807.1"/>
    <property type="molecule type" value="Genomic_DNA"/>
</dbReference>
<dbReference type="InterPro" id="IPR002123">
    <property type="entry name" value="Plipid/glycerol_acylTrfase"/>
</dbReference>
<proteinExistence type="inferred from homology"/>
<keyword evidence="4" id="KW-1185">Reference proteome</keyword>
<dbReference type="Proteomes" id="UP000824988">
    <property type="component" value="Chromosome"/>
</dbReference>
<dbReference type="GO" id="GO:0016746">
    <property type="term" value="F:acyltransferase activity"/>
    <property type="evidence" value="ECO:0007669"/>
    <property type="project" value="InterPro"/>
</dbReference>
<accession>A0A8D4VUC5</accession>
<name>A0A8D4VUC5_9GAMM</name>
<dbReference type="InterPro" id="IPR000873">
    <property type="entry name" value="AMP-dep_synth/lig_dom"/>
</dbReference>
<sequence length="718" mass="78943">MFKSFVRWLLLILFRTRATGLDHFAAAGPRVLVAANHTSYLDALFLWAFLPGPLTFAVNTYVARKWWVRCGLRFADTLTLDQANPLATKTLIAYLKQDRKVVIFPEGRRTTTGALMKIYDGPGLIADKSGATLLPVRIDGPQYTRYSRLQGKVRHRSFPPVRLAVLPPVRLELPAELKGRARRRLAGHKLTDIMVDMMFETSGYRRTLLSALLEARGIHGGKHEILEDVDRRPLTYDGLLRKAAVLGARLARESRPDEAVGLMVPNSLATVVSLMGLQMAGRVPAMLNYSAGAGVMLAACATAQINTVVTSRRFVEQAKRQDTAARLAQQVRLLYLEDLAQDIPLADQAHGLARLARLRWFHRERPEDADRPAVILFTSGSEGTPKGVVLSHANLMANREQLAAAIDFGAGDTILNAMPLFHSFGLTAGTLLPLLSGIKSFLYPTPLHYRIIPELAYDINATILFGTNTFLAGYAKFAHPYDFYCVRYVFAGAEKLLEETRKAWATRFGIRILEGYGATETAPGLSLNTPMRYREGSVGGLLPGIEYRIVPVPGIAEGGRLHVKGPNVMLGYLLARAPGKLVPPSSAEGEGWYDTGDIVRLDEEGYLHIQGRAKRFAKVGGEMVSLAAVEELALRVWPEYAHAAVIVPDPQRGEQVVLLSENPAADRARLAEQAKRDGIGDVQVPRVLLPFKALPRLPSGKIDYVDATEQARRALGGE</sequence>
<feature type="domain" description="Phospholipid/glycerol acyltransferase" evidence="2">
    <location>
        <begin position="31"/>
        <end position="141"/>
    </location>
</feature>
<dbReference type="PANTHER" id="PTHR43201">
    <property type="entry name" value="ACYL-COA SYNTHETASE"/>
    <property type="match status" value="1"/>
</dbReference>
<dbReference type="CDD" id="cd07989">
    <property type="entry name" value="LPLAT_AGPAT-like"/>
    <property type="match status" value="1"/>
</dbReference>
<dbReference type="Pfam" id="PF00501">
    <property type="entry name" value="AMP-binding"/>
    <property type="match status" value="1"/>
</dbReference>
<dbReference type="Pfam" id="PF01553">
    <property type="entry name" value="Acyltransferase"/>
    <property type="match status" value="1"/>
</dbReference>
<evidence type="ECO:0000256" key="1">
    <source>
        <dbReference type="ARBA" id="ARBA00006432"/>
    </source>
</evidence>
<dbReference type="KEGG" id="moz:MoryE10_34130"/>
<dbReference type="InterPro" id="IPR020845">
    <property type="entry name" value="AMP-binding_CS"/>
</dbReference>
<evidence type="ECO:0000259" key="2">
    <source>
        <dbReference type="SMART" id="SM00563"/>
    </source>
</evidence>
<dbReference type="SMART" id="SM00563">
    <property type="entry name" value="PlsC"/>
    <property type="match status" value="1"/>
</dbReference>
<protein>
    <submittedName>
        <fullName evidence="3">Bifunctional protein Aas</fullName>
    </submittedName>
</protein>
<dbReference type="AlphaFoldDB" id="A0A8D4VUC5"/>
<dbReference type="PROSITE" id="PS00455">
    <property type="entry name" value="AMP_BINDING"/>
    <property type="match status" value="1"/>
</dbReference>
<comment type="similarity">
    <text evidence="1">Belongs to the ATP-dependent AMP-binding enzyme family.</text>
</comment>
<dbReference type="RefSeq" id="WP_221047769.1">
    <property type="nucleotide sequence ID" value="NZ_AP019782.1"/>
</dbReference>